<name>A0A6G0KZV0_9STRA</name>
<evidence type="ECO:0000313" key="3">
    <source>
        <dbReference type="EMBL" id="KAE9104365.1"/>
    </source>
</evidence>
<evidence type="ECO:0000256" key="1">
    <source>
        <dbReference type="SAM" id="MobiDB-lite"/>
    </source>
</evidence>
<dbReference type="CDD" id="cd00167">
    <property type="entry name" value="SANT"/>
    <property type="match status" value="1"/>
</dbReference>
<gene>
    <name evidence="4" type="ORF">PF004_g12953</name>
    <name evidence="5" type="ORF">PF008_g13866</name>
    <name evidence="3" type="ORF">PF010_g13410</name>
</gene>
<dbReference type="InterPro" id="IPR050560">
    <property type="entry name" value="MYB_TF"/>
</dbReference>
<dbReference type="GO" id="GO:0000978">
    <property type="term" value="F:RNA polymerase II cis-regulatory region sequence-specific DNA binding"/>
    <property type="evidence" value="ECO:0007669"/>
    <property type="project" value="TreeGrafter"/>
</dbReference>
<evidence type="ECO:0000313" key="8">
    <source>
        <dbReference type="Proteomes" id="UP000488956"/>
    </source>
</evidence>
<dbReference type="InterPro" id="IPR001005">
    <property type="entry name" value="SANT/Myb"/>
</dbReference>
<dbReference type="PANTHER" id="PTHR45614">
    <property type="entry name" value="MYB PROTEIN-RELATED"/>
    <property type="match status" value="1"/>
</dbReference>
<evidence type="ECO:0000313" key="6">
    <source>
        <dbReference type="Proteomes" id="UP000476176"/>
    </source>
</evidence>
<dbReference type="InterPro" id="IPR017930">
    <property type="entry name" value="Myb_dom"/>
</dbReference>
<dbReference type="PANTHER" id="PTHR45614:SF232">
    <property type="entry name" value="TRANSCRIPTION FACTOR MYB3R-2"/>
    <property type="match status" value="1"/>
</dbReference>
<dbReference type="EMBL" id="QXFX01000785">
    <property type="protein sequence ID" value="KAE9104365.1"/>
    <property type="molecule type" value="Genomic_DNA"/>
</dbReference>
<feature type="domain" description="HTH myb-type" evidence="2">
    <location>
        <begin position="54"/>
        <end position="84"/>
    </location>
</feature>
<dbReference type="Gene3D" id="1.10.10.60">
    <property type="entry name" value="Homeodomain-like"/>
    <property type="match status" value="1"/>
</dbReference>
<evidence type="ECO:0000313" key="5">
    <source>
        <dbReference type="EMBL" id="KAE9334641.1"/>
    </source>
</evidence>
<dbReference type="SUPFAM" id="SSF46689">
    <property type="entry name" value="Homeodomain-like"/>
    <property type="match status" value="1"/>
</dbReference>
<dbReference type="AlphaFoldDB" id="A0A6G0KZV0"/>
<feature type="region of interest" description="Disordered" evidence="1">
    <location>
        <begin position="71"/>
        <end position="139"/>
    </location>
</feature>
<evidence type="ECO:0000313" key="4">
    <source>
        <dbReference type="EMBL" id="KAE9221790.1"/>
    </source>
</evidence>
<proteinExistence type="predicted"/>
<feature type="compositionally biased region" description="Polar residues" evidence="1">
    <location>
        <begin position="93"/>
        <end position="103"/>
    </location>
</feature>
<dbReference type="PROSITE" id="PS51294">
    <property type="entry name" value="HTH_MYB"/>
    <property type="match status" value="1"/>
</dbReference>
<dbReference type="EMBL" id="QXGC01000764">
    <property type="protein sequence ID" value="KAE9221790.1"/>
    <property type="molecule type" value="Genomic_DNA"/>
</dbReference>
<dbReference type="Pfam" id="PF00249">
    <property type="entry name" value="Myb_DNA-binding"/>
    <property type="match status" value="1"/>
</dbReference>
<dbReference type="InterPro" id="IPR009057">
    <property type="entry name" value="Homeodomain-like_sf"/>
</dbReference>
<evidence type="ECO:0000259" key="2">
    <source>
        <dbReference type="PROSITE" id="PS51294"/>
    </source>
</evidence>
<dbReference type="Proteomes" id="UP000476176">
    <property type="component" value="Unassembled WGS sequence"/>
</dbReference>
<dbReference type="Proteomes" id="UP000488956">
    <property type="component" value="Unassembled WGS sequence"/>
</dbReference>
<evidence type="ECO:0000313" key="7">
    <source>
        <dbReference type="Proteomes" id="UP000486351"/>
    </source>
</evidence>
<protein>
    <recommendedName>
        <fullName evidence="2">HTH myb-type domain-containing protein</fullName>
    </recommendedName>
</protein>
<dbReference type="EMBL" id="QXFY01000837">
    <property type="protein sequence ID" value="KAE9334641.1"/>
    <property type="molecule type" value="Genomic_DNA"/>
</dbReference>
<dbReference type="GO" id="GO:0005634">
    <property type="term" value="C:nucleus"/>
    <property type="evidence" value="ECO:0007669"/>
    <property type="project" value="TreeGrafter"/>
</dbReference>
<feature type="compositionally biased region" description="Low complexity" evidence="1">
    <location>
        <begin position="119"/>
        <end position="139"/>
    </location>
</feature>
<dbReference type="Proteomes" id="UP000486351">
    <property type="component" value="Unassembled WGS sequence"/>
</dbReference>
<organism evidence="3 8">
    <name type="scientific">Phytophthora fragariae</name>
    <dbReference type="NCBI Taxonomy" id="53985"/>
    <lineage>
        <taxon>Eukaryota</taxon>
        <taxon>Sar</taxon>
        <taxon>Stramenopiles</taxon>
        <taxon>Oomycota</taxon>
        <taxon>Peronosporomycetes</taxon>
        <taxon>Peronosporales</taxon>
        <taxon>Peronosporaceae</taxon>
        <taxon>Phytophthora</taxon>
    </lineage>
</organism>
<reference evidence="6 7" key="1">
    <citation type="submission" date="2018-09" db="EMBL/GenBank/DDBJ databases">
        <title>Genomic investigation of the strawberry pathogen Phytophthora fragariae indicates pathogenicity is determined by transcriptional variation in three key races.</title>
        <authorList>
            <person name="Adams T.M."/>
            <person name="Armitage A.D."/>
            <person name="Sobczyk M.K."/>
            <person name="Bates H.J."/>
            <person name="Dunwell J.M."/>
            <person name="Nellist C.F."/>
            <person name="Harrison R.J."/>
        </authorList>
    </citation>
    <scope>NUCLEOTIDE SEQUENCE [LARGE SCALE GENOMIC DNA]</scope>
    <source>
        <strain evidence="4 6">BC-23</strain>
        <strain evidence="5 7">NOV-77</strain>
        <strain evidence="3 8">ONT-3</strain>
    </source>
</reference>
<sequence>MNIGELQMQIPTAMSMPTMLMSPLAGMEMAYRGVSPGLAAVDGGVIFKTRDRVGNHWADIARLLPGRTDDAVKNRSYSTMRRRRRQLRSTGSNKSRSPDSMSEASELASINDKAALTTSLSCPPASSEASAAELPMMEI</sequence>
<accession>A0A6G0KZV0</accession>
<comment type="caution">
    <text evidence="3">The sequence shown here is derived from an EMBL/GenBank/DDBJ whole genome shotgun (WGS) entry which is preliminary data.</text>
</comment>
<dbReference type="GO" id="GO:0000981">
    <property type="term" value="F:DNA-binding transcription factor activity, RNA polymerase II-specific"/>
    <property type="evidence" value="ECO:0007669"/>
    <property type="project" value="TreeGrafter"/>
</dbReference>